<sequence length="226" mass="25882">MVTQQRWNNGPHKALIARLTASLLFVFVTLAVPSQASARDRAIRVPVTVHVATHHGRSVVSERRILASIRRANRELAAFDIYLDVEQIQPMVGGTRIETPDHRFELARRAPRDGTVHVFFVDRVRLTSARKGDRRVSGMHWRYHGLIKDIRAREYVAVAHNAPTTTLVHEFGHAFGLAHDTRDDNLMCSCRRGIDPAFTERQGRRLRAGARRYQKRSQKRSRKRGL</sequence>
<evidence type="ECO:0000256" key="1">
    <source>
        <dbReference type="SAM" id="MobiDB-lite"/>
    </source>
</evidence>
<gene>
    <name evidence="2" type="ORF">DB30_04904</name>
</gene>
<evidence type="ECO:0008006" key="4">
    <source>
        <dbReference type="Google" id="ProtNLM"/>
    </source>
</evidence>
<organism evidence="2 3">
    <name type="scientific">Enhygromyxa salina</name>
    <dbReference type="NCBI Taxonomy" id="215803"/>
    <lineage>
        <taxon>Bacteria</taxon>
        <taxon>Pseudomonadati</taxon>
        <taxon>Myxococcota</taxon>
        <taxon>Polyangia</taxon>
        <taxon>Nannocystales</taxon>
        <taxon>Nannocystaceae</taxon>
        <taxon>Enhygromyxa</taxon>
    </lineage>
</organism>
<proteinExistence type="predicted"/>
<accession>A0A0C2D7N1</accession>
<evidence type="ECO:0000313" key="2">
    <source>
        <dbReference type="EMBL" id="KIG16032.1"/>
    </source>
</evidence>
<dbReference type="Gene3D" id="3.40.390.10">
    <property type="entry name" value="Collagenase (Catalytic Domain)"/>
    <property type="match status" value="1"/>
</dbReference>
<dbReference type="SUPFAM" id="SSF55486">
    <property type="entry name" value="Metalloproteases ('zincins'), catalytic domain"/>
    <property type="match status" value="1"/>
</dbReference>
<dbReference type="InterPro" id="IPR024079">
    <property type="entry name" value="MetalloPept_cat_dom_sf"/>
</dbReference>
<feature type="region of interest" description="Disordered" evidence="1">
    <location>
        <begin position="206"/>
        <end position="226"/>
    </location>
</feature>
<dbReference type="Proteomes" id="UP000031599">
    <property type="component" value="Unassembled WGS sequence"/>
</dbReference>
<protein>
    <recommendedName>
        <fullName evidence="4">Peptidase M10 metallopeptidase domain-containing protein</fullName>
    </recommendedName>
</protein>
<reference evidence="2 3" key="1">
    <citation type="submission" date="2014-12" db="EMBL/GenBank/DDBJ databases">
        <title>Genome assembly of Enhygromyxa salina DSM 15201.</title>
        <authorList>
            <person name="Sharma G."/>
            <person name="Subramanian S."/>
        </authorList>
    </citation>
    <scope>NUCLEOTIDE SEQUENCE [LARGE SCALE GENOMIC DNA]</scope>
    <source>
        <strain evidence="2 3">DSM 15201</strain>
    </source>
</reference>
<comment type="caution">
    <text evidence="2">The sequence shown here is derived from an EMBL/GenBank/DDBJ whole genome shotgun (WGS) entry which is preliminary data.</text>
</comment>
<dbReference type="EMBL" id="JMCC02000043">
    <property type="protein sequence ID" value="KIG16032.1"/>
    <property type="molecule type" value="Genomic_DNA"/>
</dbReference>
<dbReference type="AlphaFoldDB" id="A0A0C2D7N1"/>
<dbReference type="GO" id="GO:0008237">
    <property type="term" value="F:metallopeptidase activity"/>
    <property type="evidence" value="ECO:0007669"/>
    <property type="project" value="InterPro"/>
</dbReference>
<evidence type="ECO:0000313" key="3">
    <source>
        <dbReference type="Proteomes" id="UP000031599"/>
    </source>
</evidence>
<name>A0A0C2D7N1_9BACT</name>